<name>A0A5D4NKM6_9BACI</name>
<dbReference type="EMBL" id="VTEI01000015">
    <property type="protein sequence ID" value="TYS14101.1"/>
    <property type="molecule type" value="Genomic_DNA"/>
</dbReference>
<sequence length="79" mass="8668">MQAYFGSEIEARDARNKLKSVNVEDGMLEKVPGGRSISGVAAGLFSGEKLDPHVLNFHVAEEEHEKAEAIVKEHNGHVR</sequence>
<comment type="caution">
    <text evidence="1">The sequence shown here is derived from an EMBL/GenBank/DDBJ whole genome shotgun (WGS) entry which is preliminary data.</text>
</comment>
<dbReference type="OrthoDB" id="2607182at2"/>
<dbReference type="RefSeq" id="WP_148941831.1">
    <property type="nucleotide sequence ID" value="NZ_VTEI01000015.1"/>
</dbReference>
<evidence type="ECO:0008006" key="3">
    <source>
        <dbReference type="Google" id="ProtNLM"/>
    </source>
</evidence>
<evidence type="ECO:0000313" key="2">
    <source>
        <dbReference type="Proteomes" id="UP000322267"/>
    </source>
</evidence>
<reference evidence="1 2" key="1">
    <citation type="submission" date="2019-08" db="EMBL/GenBank/DDBJ databases">
        <title>Bacillus genomes from the desert of Cuatro Cienegas, Coahuila.</title>
        <authorList>
            <person name="Olmedo-Alvarez G."/>
        </authorList>
    </citation>
    <scope>NUCLEOTIDE SEQUENCE [LARGE SCALE GENOMIC DNA]</scope>
    <source>
        <strain evidence="1 2">CH34_1T</strain>
    </source>
</reference>
<dbReference type="AlphaFoldDB" id="A0A5D4NKM6"/>
<accession>A0A5D4NKM6</accession>
<gene>
    <name evidence="1" type="ORF">FZC78_19860</name>
</gene>
<proteinExistence type="predicted"/>
<evidence type="ECO:0000313" key="1">
    <source>
        <dbReference type="EMBL" id="TYS14101.1"/>
    </source>
</evidence>
<dbReference type="Proteomes" id="UP000322267">
    <property type="component" value="Unassembled WGS sequence"/>
</dbReference>
<protein>
    <recommendedName>
        <fullName evidence="3">DUF2007 domain-containing protein</fullName>
    </recommendedName>
</protein>
<organism evidence="1 2">
    <name type="scientific">Rossellomorea vietnamensis</name>
    <dbReference type="NCBI Taxonomy" id="218284"/>
    <lineage>
        <taxon>Bacteria</taxon>
        <taxon>Bacillati</taxon>
        <taxon>Bacillota</taxon>
        <taxon>Bacilli</taxon>
        <taxon>Bacillales</taxon>
        <taxon>Bacillaceae</taxon>
        <taxon>Rossellomorea</taxon>
    </lineage>
</organism>